<dbReference type="NCBIfam" id="TIGR00082">
    <property type="entry name" value="rbfA"/>
    <property type="match status" value="1"/>
</dbReference>
<protein>
    <recommendedName>
        <fullName evidence="2">Ribosome-binding factor A</fullName>
    </recommendedName>
</protein>
<feature type="compositionally biased region" description="Basic and acidic residues" evidence="3">
    <location>
        <begin position="130"/>
        <end position="144"/>
    </location>
</feature>
<evidence type="ECO:0000256" key="2">
    <source>
        <dbReference type="HAMAP-Rule" id="MF_00003"/>
    </source>
</evidence>
<dbReference type="InterPro" id="IPR015946">
    <property type="entry name" value="KH_dom-like_a/b"/>
</dbReference>
<feature type="region of interest" description="Disordered" evidence="3">
    <location>
        <begin position="116"/>
        <end position="144"/>
    </location>
</feature>
<comment type="subcellular location">
    <subcellularLocation>
        <location evidence="2">Cytoplasm</location>
    </subcellularLocation>
</comment>
<evidence type="ECO:0000313" key="5">
    <source>
        <dbReference type="Proteomes" id="UP000396788"/>
    </source>
</evidence>
<dbReference type="GO" id="GO:0005829">
    <property type="term" value="C:cytosol"/>
    <property type="evidence" value="ECO:0007669"/>
    <property type="project" value="TreeGrafter"/>
</dbReference>
<dbReference type="GO" id="GO:0043024">
    <property type="term" value="F:ribosomal small subunit binding"/>
    <property type="evidence" value="ECO:0007669"/>
    <property type="project" value="TreeGrafter"/>
</dbReference>
<proteinExistence type="inferred from homology"/>
<name>A0A5E4XD14_9BURK</name>
<sequence>MAKKRGVPGRNLRINDQIQRDLSELIQREVKDPRIGLVTLQSVEVTPDYAHAKVFFTTLTGEPKATGEALNEAAGFLRNLLFKRLHIHTVPTLHFHFDQSIERAIEMSRLIDTANATRASDEASDGVVEEDAHSDKEDDGKSVD</sequence>
<dbReference type="Pfam" id="PF02033">
    <property type="entry name" value="RBFA"/>
    <property type="match status" value="1"/>
</dbReference>
<keyword evidence="1 2" id="KW-0690">Ribosome biogenesis</keyword>
<evidence type="ECO:0000256" key="1">
    <source>
        <dbReference type="ARBA" id="ARBA00022517"/>
    </source>
</evidence>
<comment type="subunit">
    <text evidence="2">Monomer. Binds 30S ribosomal subunits, but not 50S ribosomal subunits or 70S ribosomes.</text>
</comment>
<keyword evidence="2" id="KW-0963">Cytoplasm</keyword>
<evidence type="ECO:0000256" key="3">
    <source>
        <dbReference type="SAM" id="MobiDB-lite"/>
    </source>
</evidence>
<evidence type="ECO:0000313" key="4">
    <source>
        <dbReference type="EMBL" id="VVE34234.1"/>
    </source>
</evidence>
<dbReference type="Proteomes" id="UP000396788">
    <property type="component" value="Unassembled WGS sequence"/>
</dbReference>
<dbReference type="InterPro" id="IPR023799">
    <property type="entry name" value="RbfA_dom_sf"/>
</dbReference>
<dbReference type="SUPFAM" id="SSF89919">
    <property type="entry name" value="Ribosome-binding factor A, RbfA"/>
    <property type="match status" value="1"/>
</dbReference>
<dbReference type="AlphaFoldDB" id="A0A5E4XD14"/>
<comment type="similarity">
    <text evidence="2">Belongs to the RbfA family.</text>
</comment>
<organism evidence="4 5">
    <name type="scientific">Pandoraea cepalis</name>
    <dbReference type="NCBI Taxonomy" id="2508294"/>
    <lineage>
        <taxon>Bacteria</taxon>
        <taxon>Pseudomonadati</taxon>
        <taxon>Pseudomonadota</taxon>
        <taxon>Betaproteobacteria</taxon>
        <taxon>Burkholderiales</taxon>
        <taxon>Burkholderiaceae</taxon>
        <taxon>Pandoraea</taxon>
    </lineage>
</organism>
<accession>A0A5E4XD14</accession>
<reference evidence="4 5" key="1">
    <citation type="submission" date="2019-08" db="EMBL/GenBank/DDBJ databases">
        <authorList>
            <person name="Peeters C."/>
        </authorList>
    </citation>
    <scope>NUCLEOTIDE SEQUENCE [LARGE SCALE GENOMIC DNA]</scope>
    <source>
        <strain evidence="4 5">LMG 31107</strain>
    </source>
</reference>
<dbReference type="HAMAP" id="MF_00003">
    <property type="entry name" value="RbfA"/>
    <property type="match status" value="1"/>
</dbReference>
<dbReference type="RefSeq" id="WP_150610255.1">
    <property type="nucleotide sequence ID" value="NZ_CABPRY010000010.1"/>
</dbReference>
<dbReference type="InterPro" id="IPR000238">
    <property type="entry name" value="RbfA"/>
</dbReference>
<gene>
    <name evidence="2 4" type="primary">rbfA</name>
    <name evidence="4" type="ORF">PCE31107_03822</name>
</gene>
<dbReference type="GO" id="GO:0030490">
    <property type="term" value="P:maturation of SSU-rRNA"/>
    <property type="evidence" value="ECO:0007669"/>
    <property type="project" value="UniProtKB-UniRule"/>
</dbReference>
<comment type="function">
    <text evidence="2">One of several proteins that assist in the late maturation steps of the functional core of the 30S ribosomal subunit. Associates with free 30S ribosomal subunits (but not with 30S subunits that are part of 70S ribosomes or polysomes). Required for efficient processing of 16S rRNA. May interact with the 5'-terminal helix region of 16S rRNA.</text>
</comment>
<dbReference type="PANTHER" id="PTHR33515:SF1">
    <property type="entry name" value="RIBOSOME-BINDING FACTOR A, CHLOROPLASTIC-RELATED"/>
    <property type="match status" value="1"/>
</dbReference>
<dbReference type="Gene3D" id="3.30.300.20">
    <property type="match status" value="1"/>
</dbReference>
<dbReference type="PANTHER" id="PTHR33515">
    <property type="entry name" value="RIBOSOME-BINDING FACTOR A, CHLOROPLASTIC-RELATED"/>
    <property type="match status" value="1"/>
</dbReference>
<dbReference type="EMBL" id="CABPRY010000010">
    <property type="protein sequence ID" value="VVE34234.1"/>
    <property type="molecule type" value="Genomic_DNA"/>
</dbReference>